<keyword evidence="5 7" id="KW-0573">Peptidoglycan synthesis</keyword>
<keyword evidence="8" id="KW-0732">Signal</keyword>
<feature type="signal peptide" evidence="8">
    <location>
        <begin position="1"/>
        <end position="26"/>
    </location>
</feature>
<accession>A0ABU4SNU9</accession>
<feature type="active site" description="Nucleophile" evidence="7">
    <location>
        <position position="483"/>
    </location>
</feature>
<dbReference type="CDD" id="cd16913">
    <property type="entry name" value="YkuD_like"/>
    <property type="match status" value="1"/>
</dbReference>
<dbReference type="InterPro" id="IPR038063">
    <property type="entry name" value="Transpep_catalytic_dom"/>
</dbReference>
<comment type="pathway">
    <text evidence="1 7">Cell wall biogenesis; peptidoglycan biosynthesis.</text>
</comment>
<dbReference type="Gene3D" id="2.40.440.10">
    <property type="entry name" value="L,D-transpeptidase catalytic domain-like"/>
    <property type="match status" value="1"/>
</dbReference>
<keyword evidence="4 7" id="KW-0133">Cell shape</keyword>
<comment type="caution">
    <text evidence="10">The sequence shown here is derived from an EMBL/GenBank/DDBJ whole genome shotgun (WGS) entry which is preliminary data.</text>
</comment>
<keyword evidence="6 7" id="KW-0961">Cell wall biogenesis/degradation</keyword>
<keyword evidence="11" id="KW-1185">Reference proteome</keyword>
<dbReference type="PROSITE" id="PS52029">
    <property type="entry name" value="LD_TPASE"/>
    <property type="match status" value="1"/>
</dbReference>
<evidence type="ECO:0000256" key="7">
    <source>
        <dbReference type="PROSITE-ProRule" id="PRU01373"/>
    </source>
</evidence>
<name>A0ABU4SNU9_9GAMM</name>
<protein>
    <submittedName>
        <fullName evidence="10">L,D-transpeptidase</fullName>
    </submittedName>
</protein>
<dbReference type="SUPFAM" id="SSF47090">
    <property type="entry name" value="PGBD-like"/>
    <property type="match status" value="1"/>
</dbReference>
<dbReference type="Pfam" id="PF01471">
    <property type="entry name" value="PG_binding_1"/>
    <property type="match status" value="1"/>
</dbReference>
<dbReference type="Pfam" id="PF20142">
    <property type="entry name" value="Scaffold"/>
    <property type="match status" value="1"/>
</dbReference>
<dbReference type="NCBIfam" id="NF007891">
    <property type="entry name" value="PRK10594.1"/>
    <property type="match status" value="1"/>
</dbReference>
<feature type="chain" id="PRO_5045725697" evidence="8">
    <location>
        <begin position="27"/>
        <end position="576"/>
    </location>
</feature>
<dbReference type="Gene3D" id="1.10.101.10">
    <property type="entry name" value="PGBD-like superfamily/PGBD"/>
    <property type="match status" value="1"/>
</dbReference>
<dbReference type="Proteomes" id="UP001271640">
    <property type="component" value="Unassembled WGS sequence"/>
</dbReference>
<organism evidence="10 11">
    <name type="scientific">Xenorhabdus littoralis</name>
    <dbReference type="NCBI Taxonomy" id="2582835"/>
    <lineage>
        <taxon>Bacteria</taxon>
        <taxon>Pseudomonadati</taxon>
        <taxon>Pseudomonadota</taxon>
        <taxon>Gammaproteobacteria</taxon>
        <taxon>Enterobacterales</taxon>
        <taxon>Morganellaceae</taxon>
        <taxon>Xenorhabdus</taxon>
    </lineage>
</organism>
<evidence type="ECO:0000256" key="1">
    <source>
        <dbReference type="ARBA" id="ARBA00004752"/>
    </source>
</evidence>
<dbReference type="InterPro" id="IPR036365">
    <property type="entry name" value="PGBD-like_sf"/>
</dbReference>
<dbReference type="Pfam" id="PF03734">
    <property type="entry name" value="YkuD"/>
    <property type="match status" value="1"/>
</dbReference>
<dbReference type="InterPro" id="IPR002477">
    <property type="entry name" value="Peptidoglycan-bd-like"/>
</dbReference>
<dbReference type="RefSeq" id="WP_319927054.1">
    <property type="nucleotide sequence ID" value="NZ_VCDP01000058.1"/>
</dbReference>
<evidence type="ECO:0000256" key="6">
    <source>
        <dbReference type="ARBA" id="ARBA00023316"/>
    </source>
</evidence>
<dbReference type="InterPro" id="IPR045380">
    <property type="entry name" value="LD_TPept_scaffold_dom"/>
</dbReference>
<sequence>MAKNTIRLLKVSFICSALAVSEGAFANQQNGLMTSDVQQLPEEQKKAETVVSSDKTILMPSVLSIDENRQQLQNWLPQQVKPIFLDRLATLYTANKMKSLWQDKKAIQQFENQLIEMSLAGFQPQFEKWLVQLHTPELSDMGRDVILSDAMLGYLHFTNAVKKKGDSWLYGKNTYKMSLPPSHLIDKWQEHINNNDVAGYISALSPKHPMYENMRKEMLEQLSDKRPWTEFSLKGTLRPGQSSESVAALRKILVRSGTLDSSAVQSDNKVYGKELVAAVKRFQALHGLSADGVIGQSTKAWLNTTPQTRARIMALNIQRLRIIPGNIPTGILVNIPNYSLFYYLDGKEVLSSKVVVGRPSRKTPIMSSELNNVVVNPPWTVPTSMTRKDIAPRAMRDPSYFRTRGYTVFSSWSNDAKVVDPASINWEVVTPSKFPYRIRQAPGPTNSLGRFKFNMPNSEAIYLHDTPNQASFGREMRAISSGCVRVNKAPELADMLLGDAGWNKVKVSNSLKTWTTKYVNIPKKIPVFLYYQTAWVDEKGAPQYRADIYDYDMSARQQSEFVSKITRERISSSMAN</sequence>
<dbReference type="PANTHER" id="PTHR41533">
    <property type="entry name" value="L,D-TRANSPEPTIDASE HI_1667-RELATED"/>
    <property type="match status" value="1"/>
</dbReference>
<dbReference type="EMBL" id="VCDP01000058">
    <property type="protein sequence ID" value="MDX8000344.1"/>
    <property type="molecule type" value="Genomic_DNA"/>
</dbReference>
<evidence type="ECO:0000256" key="3">
    <source>
        <dbReference type="ARBA" id="ARBA00022679"/>
    </source>
</evidence>
<evidence type="ECO:0000256" key="5">
    <source>
        <dbReference type="ARBA" id="ARBA00022984"/>
    </source>
</evidence>
<feature type="active site" description="Proton donor/acceptor" evidence="7">
    <location>
        <position position="464"/>
    </location>
</feature>
<dbReference type="InterPro" id="IPR052905">
    <property type="entry name" value="LD-transpeptidase_YkuD-like"/>
</dbReference>
<dbReference type="InterPro" id="IPR036366">
    <property type="entry name" value="PGBDSf"/>
</dbReference>
<comment type="similarity">
    <text evidence="2">Belongs to the YkuD family.</text>
</comment>
<evidence type="ECO:0000256" key="2">
    <source>
        <dbReference type="ARBA" id="ARBA00005992"/>
    </source>
</evidence>
<evidence type="ECO:0000259" key="9">
    <source>
        <dbReference type="PROSITE" id="PS52029"/>
    </source>
</evidence>
<dbReference type="SUPFAM" id="SSF141523">
    <property type="entry name" value="L,D-transpeptidase catalytic domain-like"/>
    <property type="match status" value="1"/>
</dbReference>
<evidence type="ECO:0000313" key="11">
    <source>
        <dbReference type="Proteomes" id="UP001271640"/>
    </source>
</evidence>
<evidence type="ECO:0000256" key="8">
    <source>
        <dbReference type="SAM" id="SignalP"/>
    </source>
</evidence>
<gene>
    <name evidence="10" type="primary">ldtD</name>
    <name evidence="10" type="ORF">FE394_14350</name>
</gene>
<keyword evidence="3" id="KW-0808">Transferase</keyword>
<evidence type="ECO:0000313" key="10">
    <source>
        <dbReference type="EMBL" id="MDX8000344.1"/>
    </source>
</evidence>
<dbReference type="InterPro" id="IPR005490">
    <property type="entry name" value="LD_TPept_cat_dom"/>
</dbReference>
<proteinExistence type="inferred from homology"/>
<feature type="domain" description="L,D-TPase catalytic" evidence="9">
    <location>
        <begin position="329"/>
        <end position="508"/>
    </location>
</feature>
<reference evidence="11" key="1">
    <citation type="journal article" date="2024" name="Toxins">
        <title>Genome Sequence Analysis of Native Xenorhabdus Strains Isolated from Entomopathogenic Nematodes in Argentina.</title>
        <authorList>
            <person name="Palma L."/>
            <person name="Frizzo L."/>
            <person name="Kaiser S."/>
            <person name="Berry C."/>
            <person name="Caballero P."/>
            <person name="Bode H.B."/>
            <person name="Del Valle E.E."/>
        </authorList>
    </citation>
    <scope>NUCLEOTIDE SEQUENCE [LARGE SCALE GENOMIC DNA]</scope>
    <source>
        <strain evidence="11">Reich</strain>
    </source>
</reference>
<evidence type="ECO:0000256" key="4">
    <source>
        <dbReference type="ARBA" id="ARBA00022960"/>
    </source>
</evidence>
<dbReference type="PANTHER" id="PTHR41533:SF1">
    <property type="entry name" value="L,D-TRANSPEPTIDASE YCBB-RELATED"/>
    <property type="match status" value="1"/>
</dbReference>